<dbReference type="PANTHER" id="PTHR42953">
    <property type="entry name" value="HIGH-AFFINITY ZINC UPTAKE SYSTEM PROTEIN ZNUA-RELATED"/>
    <property type="match status" value="1"/>
</dbReference>
<comment type="caution">
    <text evidence="9">The sequence shown here is derived from an EMBL/GenBank/DDBJ whole genome shotgun (WGS) entry which is preliminary data.</text>
</comment>
<feature type="chain" id="PRO_5047366657" evidence="8">
    <location>
        <begin position="22"/>
        <end position="389"/>
    </location>
</feature>
<dbReference type="InterPro" id="IPR006127">
    <property type="entry name" value="ZnuA-like"/>
</dbReference>
<evidence type="ECO:0000256" key="7">
    <source>
        <dbReference type="SAM" id="MobiDB-lite"/>
    </source>
</evidence>
<evidence type="ECO:0000256" key="5">
    <source>
        <dbReference type="RuleBase" id="RU003512"/>
    </source>
</evidence>
<evidence type="ECO:0000313" key="10">
    <source>
        <dbReference type="Proteomes" id="UP000651517"/>
    </source>
</evidence>
<evidence type="ECO:0000256" key="3">
    <source>
        <dbReference type="ARBA" id="ARBA00022723"/>
    </source>
</evidence>
<reference evidence="9 10" key="1">
    <citation type="submission" date="2020-08" db="EMBL/GenBank/DDBJ databases">
        <title>A Genomic Blueprint of the Chicken Gut Microbiome.</title>
        <authorList>
            <person name="Gilroy R."/>
            <person name="Ravi A."/>
            <person name="Getino M."/>
            <person name="Pursley I."/>
            <person name="Horton D.L."/>
            <person name="Alikhan N.-F."/>
            <person name="Baker D."/>
            <person name="Gharbi K."/>
            <person name="Hall N."/>
            <person name="Watson M."/>
            <person name="Adriaenssens E.M."/>
            <person name="Foster-Nyarko E."/>
            <person name="Jarju S."/>
            <person name="Secka A."/>
            <person name="Antonio M."/>
            <person name="Oren A."/>
            <person name="Chaudhuri R."/>
            <person name="La Ragione R.M."/>
            <person name="Hildebrand F."/>
            <person name="Pallen M.J."/>
        </authorList>
    </citation>
    <scope>NUCLEOTIDE SEQUENCE [LARGE SCALE GENOMIC DNA]</scope>
    <source>
        <strain evidence="9 10">Re57</strain>
    </source>
</reference>
<evidence type="ECO:0000256" key="2">
    <source>
        <dbReference type="ARBA" id="ARBA00022448"/>
    </source>
</evidence>
<protein>
    <submittedName>
        <fullName evidence="9">Zinc ABC transporter substrate-binding protein</fullName>
    </submittedName>
</protein>
<dbReference type="SUPFAM" id="SSF53807">
    <property type="entry name" value="Helical backbone' metal receptor"/>
    <property type="match status" value="1"/>
</dbReference>
<keyword evidence="10" id="KW-1185">Reference proteome</keyword>
<dbReference type="EMBL" id="JACSPY010000005">
    <property type="protein sequence ID" value="MBD8020508.1"/>
    <property type="molecule type" value="Genomic_DNA"/>
</dbReference>
<dbReference type="Pfam" id="PF01297">
    <property type="entry name" value="ZnuA"/>
    <property type="match status" value="1"/>
</dbReference>
<evidence type="ECO:0000256" key="4">
    <source>
        <dbReference type="ARBA" id="ARBA00022729"/>
    </source>
</evidence>
<feature type="region of interest" description="Disordered" evidence="7">
    <location>
        <begin position="118"/>
        <end position="212"/>
    </location>
</feature>
<sequence>MRSLRTPVLAALAAGSLIALAGCGGSDSSAEGNKDFTVVTSTNVYADIVKNVAGDAAEVTPVIDDPTQDPHDYEATAQDQLKLSKADMVVVNGGGYDAFMTTMLEAADHKPTVVDTVAISGLPGSDGVANEPHDHDHGDEDGHDHGEEGHEGHDHGTEDTHDHGEDAHDHGEEGHDHGTEDAHDHGEEGHDHGTEDAHDHDEEGHDHDHDHGAFNEHVWYSVPTMTKLVDEVSSKLSDELPGSADDIKKNAEDYKAELGKLQSQLDEAKSEHDGEKAAATEPIALWLFHDMGIENITSQDFLSAVEHGDDVPPLVLKEAKEQIANKEVVVLAYNSQNSGPQADELKKTAESAGVPVVNLAETMDNDEKYIDWMGGYIKDVQEALAGHDH</sequence>
<keyword evidence="2 5" id="KW-0813">Transport</keyword>
<dbReference type="InterPro" id="IPR050492">
    <property type="entry name" value="Bact_metal-bind_prot9"/>
</dbReference>
<proteinExistence type="inferred from homology"/>
<dbReference type="PRINTS" id="PR00690">
    <property type="entry name" value="ADHESNFAMILY"/>
</dbReference>
<dbReference type="PROSITE" id="PS51257">
    <property type="entry name" value="PROKAR_LIPOPROTEIN"/>
    <property type="match status" value="1"/>
</dbReference>
<accession>A0ABR8WU71</accession>
<dbReference type="RefSeq" id="WP_191725968.1">
    <property type="nucleotide sequence ID" value="NZ_JACSPY010000005.1"/>
</dbReference>
<gene>
    <name evidence="9" type="ORF">H9634_06925</name>
</gene>
<comment type="similarity">
    <text evidence="5">Belongs to the bacterial solute-binding protein 9 family.</text>
</comment>
<feature type="signal peptide" evidence="8">
    <location>
        <begin position="1"/>
        <end position="21"/>
    </location>
</feature>
<keyword evidence="4 8" id="KW-0732">Signal</keyword>
<evidence type="ECO:0000256" key="6">
    <source>
        <dbReference type="SAM" id="Coils"/>
    </source>
</evidence>
<dbReference type="PANTHER" id="PTHR42953:SF1">
    <property type="entry name" value="METAL-BINDING PROTEIN HI_0362-RELATED"/>
    <property type="match status" value="1"/>
</dbReference>
<keyword evidence="6" id="KW-0175">Coiled coil</keyword>
<feature type="coiled-coil region" evidence="6">
    <location>
        <begin position="244"/>
        <end position="278"/>
    </location>
</feature>
<evidence type="ECO:0000256" key="8">
    <source>
        <dbReference type="SAM" id="SignalP"/>
    </source>
</evidence>
<dbReference type="Proteomes" id="UP000651517">
    <property type="component" value="Unassembled WGS sequence"/>
</dbReference>
<name>A0ABR8WU71_9MICO</name>
<organism evidence="9 10">
    <name type="scientific">Brevibacterium gallinarum</name>
    <dbReference type="NCBI Taxonomy" id="2762220"/>
    <lineage>
        <taxon>Bacteria</taxon>
        <taxon>Bacillati</taxon>
        <taxon>Actinomycetota</taxon>
        <taxon>Actinomycetes</taxon>
        <taxon>Micrococcales</taxon>
        <taxon>Brevibacteriaceae</taxon>
        <taxon>Brevibacterium</taxon>
    </lineage>
</organism>
<feature type="compositionally biased region" description="Basic and acidic residues" evidence="7">
    <location>
        <begin position="131"/>
        <end position="212"/>
    </location>
</feature>
<evidence type="ECO:0000313" key="9">
    <source>
        <dbReference type="EMBL" id="MBD8020508.1"/>
    </source>
</evidence>
<dbReference type="Gene3D" id="3.40.50.1980">
    <property type="entry name" value="Nitrogenase molybdenum iron protein domain"/>
    <property type="match status" value="2"/>
</dbReference>
<evidence type="ECO:0000256" key="1">
    <source>
        <dbReference type="ARBA" id="ARBA00004196"/>
    </source>
</evidence>
<comment type="subcellular location">
    <subcellularLocation>
        <location evidence="1">Cell envelope</location>
    </subcellularLocation>
</comment>
<keyword evidence="3" id="KW-0479">Metal-binding</keyword>
<dbReference type="InterPro" id="IPR006128">
    <property type="entry name" value="Lipoprotein_PsaA-like"/>
</dbReference>